<name>E0UHS8_GLOV7</name>
<dbReference type="Proteomes" id="UP000008206">
    <property type="component" value="Chromosome"/>
</dbReference>
<dbReference type="Gene3D" id="3.90.1200.10">
    <property type="match status" value="1"/>
</dbReference>
<proteinExistence type="predicted"/>
<dbReference type="KEGG" id="cyj:Cyan7822_1334"/>
<evidence type="ECO:0000313" key="2">
    <source>
        <dbReference type="Proteomes" id="UP000008206"/>
    </source>
</evidence>
<protein>
    <submittedName>
        <fullName evidence="1">Aminoglycoside phosphotransferase</fullName>
    </submittedName>
</protein>
<evidence type="ECO:0000313" key="1">
    <source>
        <dbReference type="EMBL" id="ADN13335.1"/>
    </source>
</evidence>
<organism evidence="1 2">
    <name type="scientific">Gloeothece verrucosa (strain PCC 7822)</name>
    <name type="common">Cyanothece sp. (strain PCC 7822)</name>
    <dbReference type="NCBI Taxonomy" id="497965"/>
    <lineage>
        <taxon>Bacteria</taxon>
        <taxon>Bacillati</taxon>
        <taxon>Cyanobacteriota</taxon>
        <taxon>Cyanophyceae</taxon>
        <taxon>Oscillatoriophycideae</taxon>
        <taxon>Chroococcales</taxon>
        <taxon>Aphanothecaceae</taxon>
        <taxon>Gloeothece</taxon>
        <taxon>Gloeothece verrucosa</taxon>
    </lineage>
</organism>
<sequence length="385" mass="44675">MSIKLSSNNVLFYLINLGLCHPEDLVSITIASHNTLLVSLRQGINLVVKQERYYYDDDDNPINFPLADELRFYQVLSSTLDLSYENIHFDLDNSIFVYQYPKNYINLKGCCQNPNNLSIFMAESVGHALALLHRQSLSSEACYRVMNEMNNGKLVYQFPYPIHLQDKLEPERFFTMPPDSYKLIHFFQMSESLNRTVKEVIAQVKYYCLTHNNLDFYNILITENKKNYFSQSEEKKQNLIKLINWEKCSWGDPAFDLGTIISKYLLLWLTSLIVHPDIKLETSLQLAITPLDKIQPSIVGLTKAYLNTWPEILNDYPEFLKRVVEFAGLALIYHIVEIIRAFRGFNNQSMCILQVAKNLLCSPEKSFKSVFGLTQAEFLSSFNFQ</sequence>
<dbReference type="AlphaFoldDB" id="E0UHS8"/>
<keyword evidence="2" id="KW-1185">Reference proteome</keyword>
<reference evidence="2" key="1">
    <citation type="journal article" date="2011" name="MBio">
        <title>Novel metabolic attributes of the genus Cyanothece, comprising a group of unicellular nitrogen-fixing Cyanobacteria.</title>
        <authorList>
            <person name="Bandyopadhyay A."/>
            <person name="Elvitigala T."/>
            <person name="Welsh E."/>
            <person name="Stockel J."/>
            <person name="Liberton M."/>
            <person name="Min H."/>
            <person name="Sherman L.A."/>
            <person name="Pakrasi H.B."/>
        </authorList>
    </citation>
    <scope>NUCLEOTIDE SEQUENCE [LARGE SCALE GENOMIC DNA]</scope>
    <source>
        <strain evidence="2">PCC 7822</strain>
    </source>
</reference>
<dbReference type="InterPro" id="IPR011009">
    <property type="entry name" value="Kinase-like_dom_sf"/>
</dbReference>
<dbReference type="SUPFAM" id="SSF56112">
    <property type="entry name" value="Protein kinase-like (PK-like)"/>
    <property type="match status" value="1"/>
</dbReference>
<keyword evidence="1" id="KW-0808">Transferase</keyword>
<dbReference type="OrthoDB" id="3806873at2"/>
<accession>E0UHS8</accession>
<gene>
    <name evidence="1" type="ordered locus">Cyan7822_1334</name>
</gene>
<dbReference type="eggNOG" id="COG0510">
    <property type="taxonomic scope" value="Bacteria"/>
</dbReference>
<dbReference type="GO" id="GO:0016740">
    <property type="term" value="F:transferase activity"/>
    <property type="evidence" value="ECO:0007669"/>
    <property type="project" value="UniProtKB-KW"/>
</dbReference>
<dbReference type="STRING" id="497965.Cyan7822_1334"/>
<dbReference type="RefSeq" id="WP_013321442.1">
    <property type="nucleotide sequence ID" value="NC_014501.1"/>
</dbReference>
<dbReference type="EMBL" id="CP002198">
    <property type="protein sequence ID" value="ADN13335.1"/>
    <property type="molecule type" value="Genomic_DNA"/>
</dbReference>
<dbReference type="HOGENOM" id="CLU_703649_0_0_3"/>